<dbReference type="GO" id="GO:0009245">
    <property type="term" value="P:lipid A biosynthetic process"/>
    <property type="evidence" value="ECO:0007669"/>
    <property type="project" value="TreeGrafter"/>
</dbReference>
<keyword evidence="3" id="KW-0732">Signal</keyword>
<dbReference type="Gene3D" id="3.60.21.10">
    <property type="match status" value="1"/>
</dbReference>
<comment type="caution">
    <text evidence="5">The sequence shown here is derived from an EMBL/GenBank/DDBJ whole genome shotgun (WGS) entry which is preliminary data.</text>
</comment>
<dbReference type="GO" id="GO:0016020">
    <property type="term" value="C:membrane"/>
    <property type="evidence" value="ECO:0007669"/>
    <property type="project" value="GOC"/>
</dbReference>
<dbReference type="Pfam" id="PF00149">
    <property type="entry name" value="Metallophos"/>
    <property type="match status" value="1"/>
</dbReference>
<dbReference type="PANTHER" id="PTHR31302">
    <property type="entry name" value="TRANSMEMBRANE PROTEIN WITH METALLOPHOSPHOESTERASE DOMAIN-RELATED"/>
    <property type="match status" value="1"/>
</dbReference>
<dbReference type="InterPro" id="IPR004843">
    <property type="entry name" value="Calcineurin-like_PHP"/>
</dbReference>
<name>A0A9D1JIF1_9FIRM</name>
<dbReference type="EMBL" id="DVIR01000041">
    <property type="protein sequence ID" value="HIS24675.1"/>
    <property type="molecule type" value="Genomic_DNA"/>
</dbReference>
<evidence type="ECO:0000256" key="1">
    <source>
        <dbReference type="ARBA" id="ARBA00022723"/>
    </source>
</evidence>
<reference evidence="5" key="2">
    <citation type="journal article" date="2021" name="PeerJ">
        <title>Extensive microbial diversity within the chicken gut microbiome revealed by metagenomics and culture.</title>
        <authorList>
            <person name="Gilroy R."/>
            <person name="Ravi A."/>
            <person name="Getino M."/>
            <person name="Pursley I."/>
            <person name="Horton D.L."/>
            <person name="Alikhan N.F."/>
            <person name="Baker D."/>
            <person name="Gharbi K."/>
            <person name="Hall N."/>
            <person name="Watson M."/>
            <person name="Adriaenssens E.M."/>
            <person name="Foster-Nyarko E."/>
            <person name="Jarju S."/>
            <person name="Secka A."/>
            <person name="Antonio M."/>
            <person name="Oren A."/>
            <person name="Chaudhuri R.R."/>
            <person name="La Ragione R."/>
            <person name="Hildebrand F."/>
            <person name="Pallen M.J."/>
        </authorList>
    </citation>
    <scope>NUCLEOTIDE SEQUENCE</scope>
    <source>
        <strain evidence="5">CHK157-1446</strain>
    </source>
</reference>
<dbReference type="AlphaFoldDB" id="A0A9D1JIF1"/>
<sequence>MKKRYIATAAALFSIVAAAYAFWQNNGISVSHYTYTCNKVKSDLDGFKIVHVSDLHGKSFGESNRRLLSYIRREQPDMIVISGDIADERGNEFVRSEGINTAISFVEKASMIAPVYYAAGNHEYALSLEEQKRLFTGISDAGGVILDNDTLKFDCGSEKLYISGLSDREASEGALRRLLADTSDGLSILISHRPQFGQNYAEAGADLTFSGHAHGGQIRLPFFGGLYAPDQGLFPEFTEGIHYFGQSATVISRGLGSSRFPVRINNMPELVVVTLSRSFVD</sequence>
<evidence type="ECO:0000256" key="3">
    <source>
        <dbReference type="SAM" id="SignalP"/>
    </source>
</evidence>
<dbReference type="InterPro" id="IPR029052">
    <property type="entry name" value="Metallo-depent_PP-like"/>
</dbReference>
<evidence type="ECO:0000259" key="4">
    <source>
        <dbReference type="Pfam" id="PF00149"/>
    </source>
</evidence>
<feature type="domain" description="Calcineurin-like phosphoesterase" evidence="4">
    <location>
        <begin position="47"/>
        <end position="214"/>
    </location>
</feature>
<evidence type="ECO:0000313" key="6">
    <source>
        <dbReference type="Proteomes" id="UP000823982"/>
    </source>
</evidence>
<dbReference type="InterPro" id="IPR051158">
    <property type="entry name" value="Metallophosphoesterase_sf"/>
</dbReference>
<evidence type="ECO:0000256" key="2">
    <source>
        <dbReference type="ARBA" id="ARBA00022801"/>
    </source>
</evidence>
<dbReference type="SUPFAM" id="SSF56300">
    <property type="entry name" value="Metallo-dependent phosphatases"/>
    <property type="match status" value="1"/>
</dbReference>
<reference evidence="5" key="1">
    <citation type="submission" date="2020-10" db="EMBL/GenBank/DDBJ databases">
        <authorList>
            <person name="Gilroy R."/>
        </authorList>
    </citation>
    <scope>NUCLEOTIDE SEQUENCE</scope>
    <source>
        <strain evidence="5">CHK157-1446</strain>
    </source>
</reference>
<feature type="chain" id="PRO_5039062480" evidence="3">
    <location>
        <begin position="22"/>
        <end position="281"/>
    </location>
</feature>
<keyword evidence="1" id="KW-0479">Metal-binding</keyword>
<proteinExistence type="predicted"/>
<protein>
    <submittedName>
        <fullName evidence="5">Metallophosphoesterase</fullName>
    </submittedName>
</protein>
<evidence type="ECO:0000313" key="5">
    <source>
        <dbReference type="EMBL" id="HIS24675.1"/>
    </source>
</evidence>
<dbReference type="Proteomes" id="UP000823982">
    <property type="component" value="Unassembled WGS sequence"/>
</dbReference>
<feature type="signal peptide" evidence="3">
    <location>
        <begin position="1"/>
        <end position="21"/>
    </location>
</feature>
<dbReference type="GO" id="GO:0046872">
    <property type="term" value="F:metal ion binding"/>
    <property type="evidence" value="ECO:0007669"/>
    <property type="project" value="UniProtKB-KW"/>
</dbReference>
<dbReference type="GO" id="GO:0008758">
    <property type="term" value="F:UDP-2,3-diacylglucosamine hydrolase activity"/>
    <property type="evidence" value="ECO:0007669"/>
    <property type="project" value="TreeGrafter"/>
</dbReference>
<accession>A0A9D1JIF1</accession>
<dbReference type="PANTHER" id="PTHR31302:SF31">
    <property type="entry name" value="PHOSPHODIESTERASE YAEI"/>
    <property type="match status" value="1"/>
</dbReference>
<keyword evidence="2" id="KW-0378">Hydrolase</keyword>
<organism evidence="5 6">
    <name type="scientific">Candidatus Faeciplasma gallinarum</name>
    <dbReference type="NCBI Taxonomy" id="2840799"/>
    <lineage>
        <taxon>Bacteria</taxon>
        <taxon>Bacillati</taxon>
        <taxon>Bacillota</taxon>
        <taxon>Clostridia</taxon>
        <taxon>Eubacteriales</taxon>
        <taxon>Oscillospiraceae</taxon>
        <taxon>Oscillospiraceae incertae sedis</taxon>
        <taxon>Candidatus Faeciplasma</taxon>
    </lineage>
</organism>
<gene>
    <name evidence="5" type="ORF">IAD01_04645</name>
</gene>